<name>A0ABW6CTL2_9CAUL</name>
<sequence>MVRAACHCGAVRIILEPAPAWVLDCNCSICRRYGVLWAYRSDPIGKTELSVELVQGEDAVEAYIWGDRWIGFWRCKACGCVTHHTALDQPSTIRAVNARMFVNFDPASVILHRSDNAHTGAFWTRPDAPIRQGGQPPMDPPGPDDWR</sequence>
<accession>A0ABW6CTL2</accession>
<protein>
    <recommendedName>
        <fullName evidence="5">CENP-V/GFA domain-containing protein</fullName>
    </recommendedName>
</protein>
<dbReference type="PANTHER" id="PTHR28620">
    <property type="entry name" value="CENTROMERE PROTEIN V"/>
    <property type="match status" value="1"/>
</dbReference>
<feature type="compositionally biased region" description="Pro residues" evidence="4">
    <location>
        <begin position="137"/>
        <end position="147"/>
    </location>
</feature>
<keyword evidence="2" id="KW-0479">Metal-binding</keyword>
<feature type="domain" description="CENP-V/GFA" evidence="5">
    <location>
        <begin position="2"/>
        <end position="124"/>
    </location>
</feature>
<dbReference type="SUPFAM" id="SSF51316">
    <property type="entry name" value="Mss4-like"/>
    <property type="match status" value="1"/>
</dbReference>
<keyword evidence="3" id="KW-0862">Zinc</keyword>
<dbReference type="PANTHER" id="PTHR28620:SF1">
    <property type="entry name" value="CENP-V_GFA DOMAIN-CONTAINING PROTEIN"/>
    <property type="match status" value="1"/>
</dbReference>
<evidence type="ECO:0000259" key="5">
    <source>
        <dbReference type="PROSITE" id="PS51891"/>
    </source>
</evidence>
<evidence type="ECO:0000256" key="2">
    <source>
        <dbReference type="ARBA" id="ARBA00022723"/>
    </source>
</evidence>
<dbReference type="InterPro" id="IPR011057">
    <property type="entry name" value="Mss4-like_sf"/>
</dbReference>
<organism evidence="6 7">
    <name type="scientific">Phenylobacterium ferrooxidans</name>
    <dbReference type="NCBI Taxonomy" id="2982689"/>
    <lineage>
        <taxon>Bacteria</taxon>
        <taxon>Pseudomonadati</taxon>
        <taxon>Pseudomonadota</taxon>
        <taxon>Alphaproteobacteria</taxon>
        <taxon>Caulobacterales</taxon>
        <taxon>Caulobacteraceae</taxon>
        <taxon>Phenylobacterium</taxon>
    </lineage>
</organism>
<dbReference type="InterPro" id="IPR006913">
    <property type="entry name" value="CENP-V/GFA"/>
</dbReference>
<comment type="similarity">
    <text evidence="1">Belongs to the Gfa family.</text>
</comment>
<dbReference type="EMBL" id="JAOTJD010000015">
    <property type="protein sequence ID" value="MFD3264208.1"/>
    <property type="molecule type" value="Genomic_DNA"/>
</dbReference>
<reference evidence="6 7" key="1">
    <citation type="submission" date="2022-09" db="EMBL/GenBank/DDBJ databases">
        <title>New species of Phenylobacterium.</title>
        <authorList>
            <person name="Mieszkin S."/>
        </authorList>
    </citation>
    <scope>NUCLEOTIDE SEQUENCE [LARGE SCALE GENOMIC DNA]</scope>
    <source>
        <strain evidence="6 7">HK31-G</strain>
    </source>
</reference>
<dbReference type="Pfam" id="PF04828">
    <property type="entry name" value="GFA"/>
    <property type="match status" value="1"/>
</dbReference>
<proteinExistence type="inferred from homology"/>
<feature type="region of interest" description="Disordered" evidence="4">
    <location>
        <begin position="124"/>
        <end position="147"/>
    </location>
</feature>
<evidence type="ECO:0000256" key="1">
    <source>
        <dbReference type="ARBA" id="ARBA00005495"/>
    </source>
</evidence>
<dbReference type="PROSITE" id="PS51891">
    <property type="entry name" value="CENP_V_GFA"/>
    <property type="match status" value="1"/>
</dbReference>
<evidence type="ECO:0000313" key="6">
    <source>
        <dbReference type="EMBL" id="MFD3264208.1"/>
    </source>
</evidence>
<dbReference type="RefSeq" id="WP_377369673.1">
    <property type="nucleotide sequence ID" value="NZ_JAOTJD010000015.1"/>
</dbReference>
<dbReference type="InterPro" id="IPR052355">
    <property type="entry name" value="CENP-V-like"/>
</dbReference>
<gene>
    <name evidence="6" type="ORF">OCL97_09575</name>
</gene>
<keyword evidence="7" id="KW-1185">Reference proteome</keyword>
<evidence type="ECO:0000256" key="4">
    <source>
        <dbReference type="SAM" id="MobiDB-lite"/>
    </source>
</evidence>
<dbReference type="Gene3D" id="2.170.150.70">
    <property type="match status" value="1"/>
</dbReference>
<evidence type="ECO:0000256" key="3">
    <source>
        <dbReference type="ARBA" id="ARBA00022833"/>
    </source>
</evidence>
<evidence type="ECO:0000313" key="7">
    <source>
        <dbReference type="Proteomes" id="UP001598130"/>
    </source>
</evidence>
<comment type="caution">
    <text evidence="6">The sequence shown here is derived from an EMBL/GenBank/DDBJ whole genome shotgun (WGS) entry which is preliminary data.</text>
</comment>
<dbReference type="Proteomes" id="UP001598130">
    <property type="component" value="Unassembled WGS sequence"/>
</dbReference>